<dbReference type="InterPro" id="IPR018076">
    <property type="entry name" value="T2SS_GspF_dom"/>
</dbReference>
<evidence type="ECO:0000313" key="8">
    <source>
        <dbReference type="EMBL" id="MBB6122085.1"/>
    </source>
</evidence>
<keyword evidence="3 6" id="KW-0812">Transmembrane</keyword>
<evidence type="ECO:0000313" key="9">
    <source>
        <dbReference type="Proteomes" id="UP000536604"/>
    </source>
</evidence>
<dbReference type="EMBL" id="JACHJO010000014">
    <property type="protein sequence ID" value="MBB6122085.1"/>
    <property type="molecule type" value="Genomic_DNA"/>
</dbReference>
<sequence>MFPSLLGAAAVWLLLHDGRTRRLPVRRRRTVPVRRFLGVLVAAAAAVAATAAFGVVGLLATAAGCTALWLRTRRAVPARLPVTGELPVVVGLLSAGIRAGATVPSCLSSISRAARGDLGRELDLIAQRLRLGADPATAWSDTALPEPLTAIGRDLARAADTGAPVADLLDRHAADLRRALRARATARIERLGVLVVAPLGVCFLPSFVLIGVVPMVAQLLTRVLGD</sequence>
<dbReference type="AlphaFoldDB" id="A0A841J063"/>
<organism evidence="8 9">
    <name type="scientific">Nocardiopsis algeriensis</name>
    <dbReference type="NCBI Taxonomy" id="1478215"/>
    <lineage>
        <taxon>Bacteria</taxon>
        <taxon>Bacillati</taxon>
        <taxon>Actinomycetota</taxon>
        <taxon>Actinomycetes</taxon>
        <taxon>Streptosporangiales</taxon>
        <taxon>Nocardiopsidaceae</taxon>
        <taxon>Nocardiopsis</taxon>
    </lineage>
</organism>
<evidence type="ECO:0000256" key="1">
    <source>
        <dbReference type="ARBA" id="ARBA00004651"/>
    </source>
</evidence>
<proteinExistence type="predicted"/>
<keyword evidence="9" id="KW-1185">Reference proteome</keyword>
<comment type="caution">
    <text evidence="8">The sequence shown here is derived from an EMBL/GenBank/DDBJ whole genome shotgun (WGS) entry which is preliminary data.</text>
</comment>
<evidence type="ECO:0000256" key="5">
    <source>
        <dbReference type="ARBA" id="ARBA00023136"/>
    </source>
</evidence>
<feature type="transmembrane region" description="Helical" evidence="6">
    <location>
        <begin position="191"/>
        <end position="217"/>
    </location>
</feature>
<comment type="subcellular location">
    <subcellularLocation>
        <location evidence="1">Cell membrane</location>
        <topology evidence="1">Multi-pass membrane protein</topology>
    </subcellularLocation>
</comment>
<protein>
    <submittedName>
        <fullName evidence="8">Flp pilus assembly protein TadB</fullName>
    </submittedName>
</protein>
<dbReference type="PANTHER" id="PTHR35007">
    <property type="entry name" value="INTEGRAL MEMBRANE PROTEIN-RELATED"/>
    <property type="match status" value="1"/>
</dbReference>
<keyword evidence="4 6" id="KW-1133">Transmembrane helix</keyword>
<evidence type="ECO:0000256" key="2">
    <source>
        <dbReference type="ARBA" id="ARBA00022475"/>
    </source>
</evidence>
<dbReference type="RefSeq" id="WP_184293515.1">
    <property type="nucleotide sequence ID" value="NZ_JACHJO010000014.1"/>
</dbReference>
<name>A0A841J063_9ACTN</name>
<keyword evidence="2" id="KW-1003">Cell membrane</keyword>
<dbReference type="Pfam" id="PF00482">
    <property type="entry name" value="T2SSF"/>
    <property type="match status" value="1"/>
</dbReference>
<dbReference type="PANTHER" id="PTHR35007:SF3">
    <property type="entry name" value="POSSIBLE CONSERVED ALANINE RICH MEMBRANE PROTEIN"/>
    <property type="match status" value="1"/>
</dbReference>
<reference evidence="8 9" key="1">
    <citation type="submission" date="2020-08" db="EMBL/GenBank/DDBJ databases">
        <title>Genomic Encyclopedia of Type Strains, Phase III (KMG-III): the genomes of soil and plant-associated and newly described type strains.</title>
        <authorList>
            <person name="Whitman W."/>
        </authorList>
    </citation>
    <scope>NUCLEOTIDE SEQUENCE [LARGE SCALE GENOMIC DNA]</scope>
    <source>
        <strain evidence="8 9">CECT 8712</strain>
    </source>
</reference>
<evidence type="ECO:0000256" key="4">
    <source>
        <dbReference type="ARBA" id="ARBA00022989"/>
    </source>
</evidence>
<dbReference type="Proteomes" id="UP000536604">
    <property type="component" value="Unassembled WGS sequence"/>
</dbReference>
<gene>
    <name evidence="8" type="ORF">FHS13_004070</name>
</gene>
<feature type="domain" description="Type II secretion system protein GspF" evidence="7">
    <location>
        <begin position="92"/>
        <end position="212"/>
    </location>
</feature>
<feature type="transmembrane region" description="Helical" evidence="6">
    <location>
        <begin position="36"/>
        <end position="69"/>
    </location>
</feature>
<keyword evidence="5 6" id="KW-0472">Membrane</keyword>
<evidence type="ECO:0000259" key="7">
    <source>
        <dbReference type="Pfam" id="PF00482"/>
    </source>
</evidence>
<dbReference type="GO" id="GO:0005886">
    <property type="term" value="C:plasma membrane"/>
    <property type="evidence" value="ECO:0007669"/>
    <property type="project" value="UniProtKB-SubCell"/>
</dbReference>
<evidence type="ECO:0000256" key="3">
    <source>
        <dbReference type="ARBA" id="ARBA00022692"/>
    </source>
</evidence>
<evidence type="ECO:0000256" key="6">
    <source>
        <dbReference type="SAM" id="Phobius"/>
    </source>
</evidence>
<accession>A0A841J063</accession>